<sequence length="70" mass="8142">MDSLDKFDLKLVLSFTNAYRKLHQEGQITQQQLTSVLALVENYQQFSPAEFETKLQNIFPDSNFLTKNES</sequence>
<name>A0A1I4L5V4_9FIRM</name>
<evidence type="ECO:0000313" key="1">
    <source>
        <dbReference type="EMBL" id="SFL86037.1"/>
    </source>
</evidence>
<dbReference type="AlphaFoldDB" id="A0A1I4L5V4"/>
<accession>A0A1I4L5V4</accession>
<dbReference type="EMBL" id="FOTI01000037">
    <property type="protein sequence ID" value="SFL86037.1"/>
    <property type="molecule type" value="Genomic_DNA"/>
</dbReference>
<dbReference type="OrthoDB" id="2112199at2"/>
<dbReference type="Proteomes" id="UP000199006">
    <property type="component" value="Unassembled WGS sequence"/>
</dbReference>
<protein>
    <submittedName>
        <fullName evidence="1">Uncharacterized protein</fullName>
    </submittedName>
</protein>
<proteinExistence type="predicted"/>
<dbReference type="RefSeq" id="WP_089862256.1">
    <property type="nucleotide sequence ID" value="NZ_FOTI01000037.1"/>
</dbReference>
<dbReference type="STRING" id="29563.SAMN02983006_02214"/>
<gene>
    <name evidence="1" type="ORF">SAMN02983006_02214</name>
</gene>
<keyword evidence="2" id="KW-1185">Reference proteome</keyword>
<reference evidence="1 2" key="1">
    <citation type="submission" date="2016-10" db="EMBL/GenBank/DDBJ databases">
        <authorList>
            <person name="de Groot N.N."/>
        </authorList>
    </citation>
    <scope>NUCLEOTIDE SEQUENCE [LARGE SCALE GENOMIC DNA]</scope>
    <source>
        <strain evidence="1 2">ATCC 51327</strain>
    </source>
</reference>
<evidence type="ECO:0000313" key="2">
    <source>
        <dbReference type="Proteomes" id="UP000199006"/>
    </source>
</evidence>
<organism evidence="1 2">
    <name type="scientific">Halanaerobium salsuginis</name>
    <dbReference type="NCBI Taxonomy" id="29563"/>
    <lineage>
        <taxon>Bacteria</taxon>
        <taxon>Bacillati</taxon>
        <taxon>Bacillota</taxon>
        <taxon>Clostridia</taxon>
        <taxon>Halanaerobiales</taxon>
        <taxon>Halanaerobiaceae</taxon>
        <taxon>Halanaerobium</taxon>
    </lineage>
</organism>